<accession>A0A3N1VIN7</accession>
<dbReference type="PANTHER" id="PTHR43134:SF3">
    <property type="entry name" value="FLAGELLAR BIOSYNTHESIS PROTEIN FLHF"/>
    <property type="match status" value="1"/>
</dbReference>
<name>A0A3N1VIN7_9BACT</name>
<keyword evidence="8" id="KW-0653">Protein transport</keyword>
<dbReference type="FunFam" id="3.40.50.300:FF:000695">
    <property type="entry name" value="Flagellar biosynthesis regulator FlhF"/>
    <property type="match status" value="1"/>
</dbReference>
<keyword evidence="16" id="KW-0966">Cell projection</keyword>
<dbReference type="Gene3D" id="1.20.120.1380">
    <property type="entry name" value="Flagellar FlhF biosynthesis protein, N domain"/>
    <property type="match status" value="1"/>
</dbReference>
<keyword evidence="16" id="KW-0969">Cilium</keyword>
<feature type="domain" description="SRP54-type proteins GTP-binding" evidence="15">
    <location>
        <begin position="172"/>
        <end position="363"/>
    </location>
</feature>
<evidence type="ECO:0000256" key="9">
    <source>
        <dbReference type="ARBA" id="ARBA00023134"/>
    </source>
</evidence>
<dbReference type="SMART" id="SM00382">
    <property type="entry name" value="AAA"/>
    <property type="match status" value="1"/>
</dbReference>
<dbReference type="OrthoDB" id="9778554at2"/>
<dbReference type="SUPFAM" id="SSF52540">
    <property type="entry name" value="P-loop containing nucleoside triphosphate hydrolases"/>
    <property type="match status" value="1"/>
</dbReference>
<keyword evidence="4" id="KW-0813">Transport</keyword>
<evidence type="ECO:0000256" key="2">
    <source>
        <dbReference type="ARBA" id="ARBA00008531"/>
    </source>
</evidence>
<keyword evidence="10" id="KW-0472">Membrane</keyword>
<dbReference type="GO" id="GO:0005525">
    <property type="term" value="F:GTP binding"/>
    <property type="evidence" value="ECO:0007669"/>
    <property type="project" value="UniProtKB-UniRule"/>
</dbReference>
<evidence type="ECO:0000313" key="17">
    <source>
        <dbReference type="Proteomes" id="UP000276223"/>
    </source>
</evidence>
<dbReference type="Gene3D" id="3.40.50.300">
    <property type="entry name" value="P-loop containing nucleotide triphosphate hydrolases"/>
    <property type="match status" value="1"/>
</dbReference>
<dbReference type="GO" id="GO:0044781">
    <property type="term" value="P:bacterial-type flagellum organization"/>
    <property type="evidence" value="ECO:0007669"/>
    <property type="project" value="UniProtKB-UniRule"/>
</dbReference>
<dbReference type="InterPro" id="IPR003593">
    <property type="entry name" value="AAA+_ATPase"/>
</dbReference>
<comment type="similarity">
    <text evidence="2">Belongs to the GTP-binding SRP family.</text>
</comment>
<evidence type="ECO:0000256" key="3">
    <source>
        <dbReference type="ARBA" id="ARBA00014919"/>
    </source>
</evidence>
<keyword evidence="5" id="KW-1003">Cell membrane</keyword>
<reference evidence="16 17" key="1">
    <citation type="submission" date="2018-11" db="EMBL/GenBank/DDBJ databases">
        <title>Genomic Encyclopedia of Type Strains, Phase IV (KMG-IV): sequencing the most valuable type-strain genomes for metagenomic binning, comparative biology and taxonomic classification.</title>
        <authorList>
            <person name="Goeker M."/>
        </authorList>
    </citation>
    <scope>NUCLEOTIDE SEQUENCE [LARGE SCALE GENOMIC DNA]</scope>
    <source>
        <strain evidence="16 17">DSM 22027</strain>
    </source>
</reference>
<feature type="domain" description="AAA+ ATPase" evidence="14">
    <location>
        <begin position="171"/>
        <end position="317"/>
    </location>
</feature>
<keyword evidence="16" id="KW-0282">Flagellum</keyword>
<keyword evidence="17" id="KW-1185">Reference proteome</keyword>
<evidence type="ECO:0000256" key="4">
    <source>
        <dbReference type="ARBA" id="ARBA00022448"/>
    </source>
</evidence>
<evidence type="ECO:0000256" key="11">
    <source>
        <dbReference type="ARBA" id="ARBA00023225"/>
    </source>
</evidence>
<keyword evidence="9" id="KW-0342">GTP-binding</keyword>
<evidence type="ECO:0000259" key="14">
    <source>
        <dbReference type="SMART" id="SM00382"/>
    </source>
</evidence>
<comment type="subcellular location">
    <subcellularLocation>
        <location evidence="1">Cell membrane</location>
        <topology evidence="1">Peripheral membrane protein</topology>
        <orientation evidence="1">Cytoplasmic side</orientation>
    </subcellularLocation>
</comment>
<dbReference type="InterPro" id="IPR047040">
    <property type="entry name" value="FlhF__GTPase_dom"/>
</dbReference>
<dbReference type="Pfam" id="PF00448">
    <property type="entry name" value="SRP54"/>
    <property type="match status" value="1"/>
</dbReference>
<dbReference type="EMBL" id="RJVA01000010">
    <property type="protein sequence ID" value="ROR01889.1"/>
    <property type="molecule type" value="Genomic_DNA"/>
</dbReference>
<dbReference type="InterPro" id="IPR020006">
    <property type="entry name" value="FlhF"/>
</dbReference>
<evidence type="ECO:0000256" key="12">
    <source>
        <dbReference type="ARBA" id="ARBA00025337"/>
    </source>
</evidence>
<dbReference type="GO" id="GO:0006614">
    <property type="term" value="P:SRP-dependent cotranslational protein targeting to membrane"/>
    <property type="evidence" value="ECO:0007669"/>
    <property type="project" value="UniProtKB-UniRule"/>
</dbReference>
<dbReference type="InterPro" id="IPR000897">
    <property type="entry name" value="SRP54_GTPase_dom"/>
</dbReference>
<protein>
    <recommendedName>
        <fullName evidence="3 13">Flagellar biosynthesis protein FlhF</fullName>
    </recommendedName>
</protein>
<proteinExistence type="inferred from homology"/>
<keyword evidence="6" id="KW-0547">Nucleotide-binding</keyword>
<dbReference type="PANTHER" id="PTHR43134">
    <property type="entry name" value="SIGNAL RECOGNITION PARTICLE RECEPTOR SUBUNIT ALPHA"/>
    <property type="match status" value="1"/>
</dbReference>
<dbReference type="GO" id="GO:0005047">
    <property type="term" value="F:signal recognition particle binding"/>
    <property type="evidence" value="ECO:0007669"/>
    <property type="project" value="TreeGrafter"/>
</dbReference>
<evidence type="ECO:0000256" key="10">
    <source>
        <dbReference type="ARBA" id="ARBA00023136"/>
    </source>
</evidence>
<dbReference type="CDD" id="cd17873">
    <property type="entry name" value="FlhF"/>
    <property type="match status" value="1"/>
</dbReference>
<evidence type="ECO:0000259" key="15">
    <source>
        <dbReference type="SMART" id="SM00962"/>
    </source>
</evidence>
<gene>
    <name evidence="16" type="ORF">EDC27_1083</name>
</gene>
<dbReference type="RefSeq" id="WP_123289574.1">
    <property type="nucleotide sequence ID" value="NZ_RJVA01000010.1"/>
</dbReference>
<evidence type="ECO:0000256" key="1">
    <source>
        <dbReference type="ARBA" id="ARBA00004413"/>
    </source>
</evidence>
<evidence type="ECO:0000256" key="5">
    <source>
        <dbReference type="ARBA" id="ARBA00022475"/>
    </source>
</evidence>
<comment type="function">
    <text evidence="12">Necessary for flagellar biosynthesis. May be involved in translocation of the flagellum.</text>
</comment>
<organism evidence="16 17">
    <name type="scientific">Desulfosoma caldarium</name>
    <dbReference type="NCBI Taxonomy" id="610254"/>
    <lineage>
        <taxon>Bacteria</taxon>
        <taxon>Pseudomonadati</taxon>
        <taxon>Thermodesulfobacteriota</taxon>
        <taxon>Syntrophobacteria</taxon>
        <taxon>Syntrophobacterales</taxon>
        <taxon>Syntrophobacteraceae</taxon>
        <taxon>Desulfosoma</taxon>
    </lineage>
</organism>
<dbReference type="NCBIfam" id="TIGR03499">
    <property type="entry name" value="FlhF"/>
    <property type="match status" value="1"/>
</dbReference>
<dbReference type="Proteomes" id="UP000276223">
    <property type="component" value="Unassembled WGS sequence"/>
</dbReference>
<sequence length="369" mass="41042">MQVKTFVAPTMQEALDLVRKDLGSDAILLGNRKVKDTDGKPCIEITAAVDRASPGTDKEPPLLREHTAAHPQDPVLQEQLEDIRALLSLLLSGKDTFMRLQSHEAVAELFQHLLIRGLNEKTAFAILQNILSRFANETPSKSQLLDAFSRQVADRVRVVDPFAGVEEGLQGATMYVFLGPTGVGKTTTLAKVAAYLKVKRKLSIGLISLDTYRIGALDQLKTYADILDVPLKVAHTRLDLVSAREALKENPVVLVDTTGRNYLNGRAIEHLQGIFRDLEGLYPFLVLSATAKDEDVRHVMQRFRPLAPQSLIFTKIDETLTPGTIVNPLLRFPYPVSYLGVGQRVPEDLVRATHERMVGFFFPRGQWKS</sequence>
<dbReference type="InterPro" id="IPR027417">
    <property type="entry name" value="P-loop_NTPase"/>
</dbReference>
<dbReference type="GO" id="GO:0005886">
    <property type="term" value="C:plasma membrane"/>
    <property type="evidence" value="ECO:0007669"/>
    <property type="project" value="UniProtKB-SubCell"/>
</dbReference>
<keyword evidence="11" id="KW-1006">Bacterial flagellum protein export</keyword>
<keyword evidence="7" id="KW-1005">Bacterial flagellum biogenesis</keyword>
<dbReference type="SMART" id="SM00962">
    <property type="entry name" value="SRP54"/>
    <property type="match status" value="1"/>
</dbReference>
<evidence type="ECO:0000256" key="13">
    <source>
        <dbReference type="NCBIfam" id="TIGR03499"/>
    </source>
</evidence>
<evidence type="ECO:0000256" key="7">
    <source>
        <dbReference type="ARBA" id="ARBA00022795"/>
    </source>
</evidence>
<dbReference type="AlphaFoldDB" id="A0A3N1VIN7"/>
<dbReference type="GO" id="GO:0015031">
    <property type="term" value="P:protein transport"/>
    <property type="evidence" value="ECO:0007669"/>
    <property type="project" value="UniProtKB-KW"/>
</dbReference>
<evidence type="ECO:0000256" key="6">
    <source>
        <dbReference type="ARBA" id="ARBA00022741"/>
    </source>
</evidence>
<evidence type="ECO:0000313" key="16">
    <source>
        <dbReference type="EMBL" id="ROR01889.1"/>
    </source>
</evidence>
<dbReference type="GO" id="GO:0003924">
    <property type="term" value="F:GTPase activity"/>
    <property type="evidence" value="ECO:0007669"/>
    <property type="project" value="UniProtKB-UniRule"/>
</dbReference>
<comment type="caution">
    <text evidence="16">The sequence shown here is derived from an EMBL/GenBank/DDBJ whole genome shotgun (WGS) entry which is preliminary data.</text>
</comment>
<evidence type="ECO:0000256" key="8">
    <source>
        <dbReference type="ARBA" id="ARBA00022927"/>
    </source>
</evidence>